<dbReference type="AlphaFoldDB" id="A0A5M8PMV8"/>
<dbReference type="Proteomes" id="UP000324767">
    <property type="component" value="Unassembled WGS sequence"/>
</dbReference>
<evidence type="ECO:0000256" key="1">
    <source>
        <dbReference type="SAM" id="MobiDB-lite"/>
    </source>
</evidence>
<feature type="compositionally biased region" description="Pro residues" evidence="1">
    <location>
        <begin position="233"/>
        <end position="243"/>
    </location>
</feature>
<feature type="region of interest" description="Disordered" evidence="1">
    <location>
        <begin position="24"/>
        <end position="398"/>
    </location>
</feature>
<feature type="compositionally biased region" description="Gly residues" evidence="1">
    <location>
        <begin position="372"/>
        <end position="381"/>
    </location>
</feature>
<feature type="compositionally biased region" description="Low complexity" evidence="1">
    <location>
        <begin position="50"/>
        <end position="62"/>
    </location>
</feature>
<proteinExistence type="predicted"/>
<dbReference type="EMBL" id="VXIT01000009">
    <property type="protein sequence ID" value="KAA6410236.1"/>
    <property type="molecule type" value="Genomic_DNA"/>
</dbReference>
<gene>
    <name evidence="2" type="ORF">FRX48_05657</name>
</gene>
<feature type="compositionally biased region" description="Acidic residues" evidence="1">
    <location>
        <begin position="283"/>
        <end position="298"/>
    </location>
</feature>
<comment type="caution">
    <text evidence="2">The sequence shown here is derived from an EMBL/GenBank/DDBJ whole genome shotgun (WGS) entry which is preliminary data.</text>
</comment>
<protein>
    <submittedName>
        <fullName evidence="2">Uncharacterized protein</fullName>
    </submittedName>
</protein>
<evidence type="ECO:0000313" key="2">
    <source>
        <dbReference type="EMBL" id="KAA6410236.1"/>
    </source>
</evidence>
<feature type="compositionally biased region" description="Basic and acidic residues" evidence="1">
    <location>
        <begin position="72"/>
        <end position="85"/>
    </location>
</feature>
<reference evidence="2 3" key="1">
    <citation type="submission" date="2019-09" db="EMBL/GenBank/DDBJ databases">
        <title>The hologenome of the rock-dwelling lichen Lasallia pustulata.</title>
        <authorList>
            <person name="Greshake Tzovaras B."/>
            <person name="Segers F."/>
            <person name="Bicker A."/>
            <person name="Dal Grande F."/>
            <person name="Otte J."/>
            <person name="Hankeln T."/>
            <person name="Schmitt I."/>
            <person name="Ebersberger I."/>
        </authorList>
    </citation>
    <scope>NUCLEOTIDE SEQUENCE [LARGE SCALE GENOMIC DNA]</scope>
    <source>
        <strain evidence="2">A1-1</strain>
    </source>
</reference>
<name>A0A5M8PMV8_9LECA</name>
<feature type="compositionally biased region" description="Acidic residues" evidence="1">
    <location>
        <begin position="309"/>
        <end position="335"/>
    </location>
</feature>
<sequence>MDGAALARLEYHLTEALAVVKTLKKEHEKKNAPPAAPNRTLASEIRSLFAEEAGPASAANAPERAEQAPLSIRDDDGPPDHESSGRELNLLLSGFEYPGAEDPQSPRSSAFCHAASCSYDPRTPSFSPLTSNDDDDLPDYEAWLPDNPTSPPRSPTNRSASSSYHPLSPRYIPPPAHDSSDRPDHEDYGAEDHPFSPTHRSASGSDHSLSPRYSPSPTPNSADLLGHSAYGPPYTPNPDPTLPPSQSLLLPTDEYDPEGPLVPSIEFDPLPRLAATGDVAAPDGEDSTEDWDDDDDDLPGSTWETAISVDDDEDEDDDDDGDDDDGDDDGDDDDEERPRVTAGRKRARSGDEEEDAEGGCKRRRGQGEDWDWGGGGGGRVVWGGWRTERWADGPRGVA</sequence>
<feature type="compositionally biased region" description="Basic and acidic residues" evidence="1">
    <location>
        <begin position="178"/>
        <end position="194"/>
    </location>
</feature>
<evidence type="ECO:0000313" key="3">
    <source>
        <dbReference type="Proteomes" id="UP000324767"/>
    </source>
</evidence>
<organism evidence="2 3">
    <name type="scientific">Lasallia pustulata</name>
    <dbReference type="NCBI Taxonomy" id="136370"/>
    <lineage>
        <taxon>Eukaryota</taxon>
        <taxon>Fungi</taxon>
        <taxon>Dikarya</taxon>
        <taxon>Ascomycota</taxon>
        <taxon>Pezizomycotina</taxon>
        <taxon>Lecanoromycetes</taxon>
        <taxon>OSLEUM clade</taxon>
        <taxon>Umbilicariomycetidae</taxon>
        <taxon>Umbilicariales</taxon>
        <taxon>Umbilicariaceae</taxon>
        <taxon>Lasallia</taxon>
    </lineage>
</organism>
<feature type="compositionally biased region" description="Polar residues" evidence="1">
    <location>
        <begin position="198"/>
        <end position="221"/>
    </location>
</feature>
<accession>A0A5M8PMV8</accession>